<evidence type="ECO:0000256" key="2">
    <source>
        <dbReference type="ARBA" id="ARBA00022840"/>
    </source>
</evidence>
<dbReference type="GO" id="GO:0005524">
    <property type="term" value="F:ATP binding"/>
    <property type="evidence" value="ECO:0007669"/>
    <property type="project" value="UniProtKB-KW"/>
</dbReference>
<keyword evidence="3" id="KW-0472">Membrane</keyword>
<dbReference type="CDD" id="cd02022">
    <property type="entry name" value="DPCK"/>
    <property type="match status" value="1"/>
</dbReference>
<keyword evidence="1" id="KW-0547">Nucleotide-binding</keyword>
<sequence length="251" mass="26910">MLVVGLTGGIGTGKSTVSALLKERGIPVVDADVLAREAVLPGTRAYKPDRGDVRAAGAPGRRVPRPAEARRHCVCGRGAAEEAECDCAPGGAPRDGVCGAGALDARRADMCAGRAAADRVGDPQVCREGRRGLLARGGSSAEIQLQRLRKRDGSTREAAMARLNAQLPITEKLEFADHVIDNSGGLQELRDQVDSAARKLHRDVGWSWRVSWVCPPYALAAAAWVLLWRRVRVARKRSWRSRSRHTAPSGS</sequence>
<dbReference type="InterPro" id="IPR027417">
    <property type="entry name" value="P-loop_NTPase"/>
</dbReference>
<keyword evidence="2" id="KW-0067">ATP-binding</keyword>
<dbReference type="PROSITE" id="PS51219">
    <property type="entry name" value="DPCK"/>
    <property type="match status" value="1"/>
</dbReference>
<evidence type="ECO:0000313" key="4">
    <source>
        <dbReference type="EMBL" id="TFY70261.1"/>
    </source>
</evidence>
<dbReference type="Proteomes" id="UP000298327">
    <property type="component" value="Unassembled WGS sequence"/>
</dbReference>
<dbReference type="InterPro" id="IPR001977">
    <property type="entry name" value="Depp_CoAkinase"/>
</dbReference>
<dbReference type="GO" id="GO:0004140">
    <property type="term" value="F:dephospho-CoA kinase activity"/>
    <property type="evidence" value="ECO:0007669"/>
    <property type="project" value="InterPro"/>
</dbReference>
<accession>A0A4Y9Z8X9</accession>
<dbReference type="AlphaFoldDB" id="A0A4Y9Z8X9"/>
<evidence type="ECO:0008006" key="6">
    <source>
        <dbReference type="Google" id="ProtNLM"/>
    </source>
</evidence>
<dbReference type="HAMAP" id="MF_00376">
    <property type="entry name" value="Dephospho_CoA_kinase"/>
    <property type="match status" value="1"/>
</dbReference>
<dbReference type="GO" id="GO:0015937">
    <property type="term" value="P:coenzyme A biosynthetic process"/>
    <property type="evidence" value="ECO:0007669"/>
    <property type="project" value="InterPro"/>
</dbReference>
<dbReference type="Gene3D" id="3.40.50.300">
    <property type="entry name" value="P-loop containing nucleotide triphosphate hydrolases"/>
    <property type="match status" value="2"/>
</dbReference>
<keyword evidence="5" id="KW-1185">Reference proteome</keyword>
<comment type="caution">
    <text evidence="4">The sequence shown here is derived from an EMBL/GenBank/DDBJ whole genome shotgun (WGS) entry which is preliminary data.</text>
</comment>
<feature type="transmembrane region" description="Helical" evidence="3">
    <location>
        <begin position="206"/>
        <end position="228"/>
    </location>
</feature>
<name>A0A4Y9Z8X9_9AGAM</name>
<keyword evidence="3" id="KW-0812">Transmembrane</keyword>
<dbReference type="SUPFAM" id="SSF52540">
    <property type="entry name" value="P-loop containing nucleoside triphosphate hydrolases"/>
    <property type="match status" value="1"/>
</dbReference>
<dbReference type="EMBL" id="SEOQ01000112">
    <property type="protein sequence ID" value="TFY70261.1"/>
    <property type="molecule type" value="Genomic_DNA"/>
</dbReference>
<dbReference type="STRING" id="205917.A0A4Y9Z8X9"/>
<dbReference type="PANTHER" id="PTHR10695:SF46">
    <property type="entry name" value="BIFUNCTIONAL COENZYME A SYNTHASE-RELATED"/>
    <property type="match status" value="1"/>
</dbReference>
<keyword evidence="3" id="KW-1133">Transmembrane helix</keyword>
<gene>
    <name evidence="4" type="ORF">EVG20_g2733</name>
</gene>
<protein>
    <recommendedName>
        <fullName evidence="6">Dephospho-CoA kinase</fullName>
    </recommendedName>
</protein>
<evidence type="ECO:0000313" key="5">
    <source>
        <dbReference type="Proteomes" id="UP000298327"/>
    </source>
</evidence>
<evidence type="ECO:0000256" key="1">
    <source>
        <dbReference type="ARBA" id="ARBA00022741"/>
    </source>
</evidence>
<organism evidence="4 5">
    <name type="scientific">Dentipellis fragilis</name>
    <dbReference type="NCBI Taxonomy" id="205917"/>
    <lineage>
        <taxon>Eukaryota</taxon>
        <taxon>Fungi</taxon>
        <taxon>Dikarya</taxon>
        <taxon>Basidiomycota</taxon>
        <taxon>Agaricomycotina</taxon>
        <taxon>Agaricomycetes</taxon>
        <taxon>Russulales</taxon>
        <taxon>Hericiaceae</taxon>
        <taxon>Dentipellis</taxon>
    </lineage>
</organism>
<evidence type="ECO:0000256" key="3">
    <source>
        <dbReference type="SAM" id="Phobius"/>
    </source>
</evidence>
<proteinExistence type="inferred from homology"/>
<reference evidence="4 5" key="1">
    <citation type="submission" date="2019-02" db="EMBL/GenBank/DDBJ databases">
        <title>Genome sequencing of the rare red list fungi Dentipellis fragilis.</title>
        <authorList>
            <person name="Buettner E."/>
            <person name="Kellner H."/>
        </authorList>
    </citation>
    <scope>NUCLEOTIDE SEQUENCE [LARGE SCALE GENOMIC DNA]</scope>
    <source>
        <strain evidence="4 5">DSM 105465</strain>
    </source>
</reference>
<dbReference type="OrthoDB" id="247245at2759"/>
<dbReference type="PANTHER" id="PTHR10695">
    <property type="entry name" value="DEPHOSPHO-COA KINASE-RELATED"/>
    <property type="match status" value="1"/>
</dbReference>
<dbReference type="Pfam" id="PF01121">
    <property type="entry name" value="CoaE"/>
    <property type="match status" value="2"/>
</dbReference>